<dbReference type="EMBL" id="NIPR01000007">
    <property type="protein sequence ID" value="PMD72253.1"/>
    <property type="molecule type" value="Genomic_DNA"/>
</dbReference>
<proteinExistence type="predicted"/>
<evidence type="ECO:0000256" key="1">
    <source>
        <dbReference type="SAM" id="Phobius"/>
    </source>
</evidence>
<gene>
    <name evidence="2" type="ORF">CBP76_03710</name>
</gene>
<keyword evidence="3" id="KW-1185">Reference proteome</keyword>
<dbReference type="OrthoDB" id="2319297at2"/>
<feature type="transmembrane region" description="Helical" evidence="1">
    <location>
        <begin position="12"/>
        <end position="34"/>
    </location>
</feature>
<keyword evidence="1" id="KW-1133">Transmembrane helix</keyword>
<accession>A0A2N7AVU0</accession>
<evidence type="ECO:0000313" key="2">
    <source>
        <dbReference type="EMBL" id="PMD72253.1"/>
    </source>
</evidence>
<dbReference type="RefSeq" id="WP_102195596.1">
    <property type="nucleotide sequence ID" value="NZ_NIPR01000007.1"/>
</dbReference>
<keyword evidence="1" id="KW-0472">Membrane</keyword>
<keyword evidence="1" id="KW-0812">Transmembrane</keyword>
<dbReference type="AlphaFoldDB" id="A0A2N7AVU0"/>
<organism evidence="2 3">
    <name type="scientific">Companilactobacillus nuruki</name>
    <dbReference type="NCBI Taxonomy" id="1993540"/>
    <lineage>
        <taxon>Bacteria</taxon>
        <taxon>Bacillati</taxon>
        <taxon>Bacillota</taxon>
        <taxon>Bacilli</taxon>
        <taxon>Lactobacillales</taxon>
        <taxon>Lactobacillaceae</taxon>
        <taxon>Companilactobacillus</taxon>
    </lineage>
</organism>
<dbReference type="Proteomes" id="UP000235649">
    <property type="component" value="Unassembled WGS sequence"/>
</dbReference>
<sequence length="128" mass="14624">MDYAAELALSITSIVIATVLIIGVILITIALFRINGTLKLRNKMLIQATHPYIFCQRNQHQNRLEIRNNGQVPIAIDKVDSILDLSELEQNSLQPGQIFFHKLNDDRPFVISINYHDDIDSYQSTFNI</sequence>
<comment type="caution">
    <text evidence="2">The sequence shown here is derived from an EMBL/GenBank/DDBJ whole genome shotgun (WGS) entry which is preliminary data.</text>
</comment>
<reference evidence="2 3" key="1">
    <citation type="submission" date="2017-05" db="EMBL/GenBank/DDBJ databases">
        <title>Lactobacillus nurukis nov., sp. nov., isolated from nuruk.</title>
        <authorList>
            <person name="Kim S.-J."/>
        </authorList>
    </citation>
    <scope>NUCLEOTIDE SEQUENCE [LARGE SCALE GENOMIC DNA]</scope>
    <source>
        <strain evidence="2 3">SYF10-1a</strain>
    </source>
</reference>
<evidence type="ECO:0000313" key="3">
    <source>
        <dbReference type="Proteomes" id="UP000235649"/>
    </source>
</evidence>
<protein>
    <submittedName>
        <fullName evidence="2">Uncharacterized protein</fullName>
    </submittedName>
</protein>
<name>A0A2N7AVU0_9LACO</name>